<feature type="compositionally biased region" description="Low complexity" evidence="8">
    <location>
        <begin position="154"/>
        <end position="168"/>
    </location>
</feature>
<dbReference type="GO" id="GO:0003690">
    <property type="term" value="F:double-stranded DNA binding"/>
    <property type="evidence" value="ECO:0007669"/>
    <property type="project" value="TreeGrafter"/>
</dbReference>
<evidence type="ECO:0000256" key="4">
    <source>
        <dbReference type="ARBA" id="ARBA00022454"/>
    </source>
</evidence>
<dbReference type="Proteomes" id="UP001500889">
    <property type="component" value="Chromosome A"/>
</dbReference>
<evidence type="ECO:0000256" key="2">
    <source>
        <dbReference type="ARBA" id="ARBA00004123"/>
    </source>
</evidence>
<evidence type="ECO:0000313" key="11">
    <source>
        <dbReference type="Proteomes" id="UP001500889"/>
    </source>
</evidence>
<feature type="domain" description="H15" evidence="9">
    <location>
        <begin position="69"/>
        <end position="143"/>
    </location>
</feature>
<evidence type="ECO:0000256" key="7">
    <source>
        <dbReference type="RuleBase" id="RU003894"/>
    </source>
</evidence>
<keyword evidence="4 7" id="KW-0158">Chromosome</keyword>
<dbReference type="GO" id="GO:0030527">
    <property type="term" value="F:structural constituent of chromatin"/>
    <property type="evidence" value="ECO:0007669"/>
    <property type="project" value="InterPro"/>
</dbReference>
<dbReference type="FunFam" id="1.10.10.10:FF:000140">
    <property type="entry name" value="Histone H1.0"/>
    <property type="match status" value="1"/>
</dbReference>
<protein>
    <submittedName>
        <fullName evidence="10">Histone H1-like</fullName>
    </submittedName>
</protein>
<evidence type="ECO:0000256" key="8">
    <source>
        <dbReference type="SAM" id="MobiDB-lite"/>
    </source>
</evidence>
<dbReference type="GO" id="GO:0005634">
    <property type="term" value="C:nucleus"/>
    <property type="evidence" value="ECO:0007669"/>
    <property type="project" value="UniProtKB-SubCell"/>
</dbReference>
<comment type="function">
    <text evidence="1">Histones H1 are necessary for the condensation of nucleosome chains into higher-order structures.</text>
</comment>
<comment type="similarity">
    <text evidence="7">Belongs to the histone H1/H5 family.</text>
</comment>
<dbReference type="InterPro" id="IPR036390">
    <property type="entry name" value="WH_DNA-bd_sf"/>
</dbReference>
<dbReference type="Pfam" id="PF00538">
    <property type="entry name" value="Linker_histone"/>
    <property type="match status" value="1"/>
</dbReference>
<comment type="subcellular location">
    <subcellularLocation>
        <location evidence="3">Chromosome</location>
    </subcellularLocation>
    <subcellularLocation>
        <location evidence="2 7">Nucleus</location>
    </subcellularLocation>
</comment>
<organism evidence="10 11">
    <name type="scientific">Drosophila madeirensis</name>
    <name type="common">Fruit fly</name>
    <dbReference type="NCBI Taxonomy" id="30013"/>
    <lineage>
        <taxon>Eukaryota</taxon>
        <taxon>Metazoa</taxon>
        <taxon>Ecdysozoa</taxon>
        <taxon>Arthropoda</taxon>
        <taxon>Hexapoda</taxon>
        <taxon>Insecta</taxon>
        <taxon>Pterygota</taxon>
        <taxon>Neoptera</taxon>
        <taxon>Endopterygota</taxon>
        <taxon>Diptera</taxon>
        <taxon>Brachycera</taxon>
        <taxon>Muscomorpha</taxon>
        <taxon>Ephydroidea</taxon>
        <taxon>Drosophilidae</taxon>
        <taxon>Drosophila</taxon>
        <taxon>Sophophora</taxon>
    </lineage>
</organism>
<dbReference type="InterPro" id="IPR005818">
    <property type="entry name" value="Histone_H1/H5_H15"/>
</dbReference>
<evidence type="ECO:0000313" key="10">
    <source>
        <dbReference type="EMBL" id="BFG01854.1"/>
    </source>
</evidence>
<dbReference type="SMART" id="SM00526">
    <property type="entry name" value="H15"/>
    <property type="match status" value="1"/>
</dbReference>
<dbReference type="InterPro" id="IPR005819">
    <property type="entry name" value="H1/H5"/>
</dbReference>
<dbReference type="Gene3D" id="1.10.10.10">
    <property type="entry name" value="Winged helix-like DNA-binding domain superfamily/Winged helix DNA-binding domain"/>
    <property type="match status" value="1"/>
</dbReference>
<gene>
    <name evidence="10" type="ORF">DMAD_01507</name>
</gene>
<dbReference type="CDD" id="cd00073">
    <property type="entry name" value="H15"/>
    <property type="match status" value="1"/>
</dbReference>
<dbReference type="EMBL" id="AP029266">
    <property type="protein sequence ID" value="BFG01854.1"/>
    <property type="molecule type" value="Genomic_DNA"/>
</dbReference>
<dbReference type="PRINTS" id="PR00624">
    <property type="entry name" value="HISTONEH5"/>
</dbReference>
<evidence type="ECO:0000256" key="3">
    <source>
        <dbReference type="ARBA" id="ARBA00004286"/>
    </source>
</evidence>
<name>A0AAU9G2Q1_DROMD</name>
<evidence type="ECO:0000256" key="6">
    <source>
        <dbReference type="ARBA" id="ARBA00023242"/>
    </source>
</evidence>
<dbReference type="AlphaFoldDB" id="A0AAU9G2Q1"/>
<feature type="region of interest" description="Disordered" evidence="8">
    <location>
        <begin position="149"/>
        <end position="190"/>
    </location>
</feature>
<sequence>MCAVKMTRTKATARFSNFGEVTSEKPTYRAARKSVPPDVRSFWAAQYEARMSAPPSPTTASKQSEVPAKHPTTQEMVDAAIKKLNERGGSSFLAIKKYITAEYKCDAQKRAPFIKKYLKAAVANGKLIQTTGTGAIGSFKIAGSVEKKEKGKKPVVAAKKTPSPKAAARAGDKKPNSKISDAAKKTARRG</sequence>
<proteinExistence type="inferred from homology"/>
<evidence type="ECO:0000256" key="5">
    <source>
        <dbReference type="ARBA" id="ARBA00023125"/>
    </source>
</evidence>
<keyword evidence="6 7" id="KW-0539">Nucleus</keyword>
<dbReference type="GO" id="GO:0031492">
    <property type="term" value="F:nucleosomal DNA binding"/>
    <property type="evidence" value="ECO:0007669"/>
    <property type="project" value="TreeGrafter"/>
</dbReference>
<dbReference type="GO" id="GO:0045910">
    <property type="term" value="P:negative regulation of DNA recombination"/>
    <property type="evidence" value="ECO:0007669"/>
    <property type="project" value="TreeGrafter"/>
</dbReference>
<keyword evidence="5 7" id="KW-0238">DNA-binding</keyword>
<dbReference type="PROSITE" id="PS51504">
    <property type="entry name" value="H15"/>
    <property type="match status" value="1"/>
</dbReference>
<accession>A0AAU9G2Q1</accession>
<dbReference type="GO" id="GO:0030261">
    <property type="term" value="P:chromosome condensation"/>
    <property type="evidence" value="ECO:0007669"/>
    <property type="project" value="TreeGrafter"/>
</dbReference>
<dbReference type="GO" id="GO:0006334">
    <property type="term" value="P:nucleosome assembly"/>
    <property type="evidence" value="ECO:0007669"/>
    <property type="project" value="InterPro"/>
</dbReference>
<dbReference type="GO" id="GO:0000786">
    <property type="term" value="C:nucleosome"/>
    <property type="evidence" value="ECO:0007669"/>
    <property type="project" value="InterPro"/>
</dbReference>
<reference evidence="10 11" key="1">
    <citation type="submission" date="2024-02" db="EMBL/GenBank/DDBJ databases">
        <title>A chromosome-level genome assembly of Drosophila madeirensis, a fruit fly species endemic to Madeira island.</title>
        <authorList>
            <person name="Tomihara K."/>
            <person name="Llopart A."/>
            <person name="Yamamoto D."/>
        </authorList>
    </citation>
    <scope>NUCLEOTIDE SEQUENCE [LARGE SCALE GENOMIC DNA]</scope>
    <source>
        <strain evidence="10 11">RF1</strain>
    </source>
</reference>
<dbReference type="PANTHER" id="PTHR11467:SF20">
    <property type="entry name" value="H15 DOMAIN-CONTAINING PROTEIN-RELATED"/>
    <property type="match status" value="1"/>
</dbReference>
<dbReference type="PANTHER" id="PTHR11467">
    <property type="entry name" value="HISTONE H1"/>
    <property type="match status" value="1"/>
</dbReference>
<dbReference type="SUPFAM" id="SSF46785">
    <property type="entry name" value="Winged helix' DNA-binding domain"/>
    <property type="match status" value="1"/>
</dbReference>
<dbReference type="InterPro" id="IPR036388">
    <property type="entry name" value="WH-like_DNA-bd_sf"/>
</dbReference>
<keyword evidence="11" id="KW-1185">Reference proteome</keyword>
<evidence type="ECO:0000259" key="9">
    <source>
        <dbReference type="PROSITE" id="PS51504"/>
    </source>
</evidence>
<evidence type="ECO:0000256" key="1">
    <source>
        <dbReference type="ARBA" id="ARBA00002809"/>
    </source>
</evidence>